<dbReference type="PANTHER" id="PTHR38479">
    <property type="entry name" value="LMO0824 PROTEIN"/>
    <property type="match status" value="1"/>
</dbReference>
<keyword evidence="1" id="KW-0238">DNA-binding</keyword>
<sequence length="371" mass="41551">MTGCASPILSQRALNRALLARQLLLERSDMPSHQAVRHLVGLQAQAPNPPYVALWTRLQNFRHEELSQHIMDRSIVRIALMRSTIHLVTAEDCLTLRPVLQSVQDRALKGTFGKKLAELDLDALAVAGRALLEAQPLTFSELGKCLQAQWPQRDATALAQAVRCSLPLVQVPPRGIWGASGQAAHTTAEAWLGRPLAQGQDPEAMLLRYLAAFGPASVKDMQVWSGLTRLREVIERLRPNLLSFRDEQGNELFDLPDAPRPDPATPAPPRFLSEFDNMLLSYEDRTRIMRDEDKHLVFTDNGIIRATLIVDGFVRGIWSITQKRKSAILTINLFEPLSQVDHAEVAEEAERLFDFIAPDADSRDILFINQK</sequence>
<evidence type="ECO:0000313" key="2">
    <source>
        <dbReference type="Proteomes" id="UP000616779"/>
    </source>
</evidence>
<comment type="caution">
    <text evidence="1">The sequence shown here is derived from an EMBL/GenBank/DDBJ whole genome shotgun (WGS) entry which is preliminary data.</text>
</comment>
<dbReference type="Pfam" id="PF06224">
    <property type="entry name" value="AlkZ-like"/>
    <property type="match status" value="1"/>
</dbReference>
<dbReference type="GO" id="GO:0003677">
    <property type="term" value="F:DNA binding"/>
    <property type="evidence" value="ECO:0007669"/>
    <property type="project" value="UniProtKB-KW"/>
</dbReference>
<name>A0ABX1XWY4_9BACL</name>
<dbReference type="InterPro" id="IPR009351">
    <property type="entry name" value="AlkZ-like"/>
</dbReference>
<dbReference type="EMBL" id="WHOA01000095">
    <property type="protein sequence ID" value="NOU72561.1"/>
    <property type="molecule type" value="Genomic_DNA"/>
</dbReference>
<reference evidence="1 2" key="1">
    <citation type="submission" date="2019-10" db="EMBL/GenBank/DDBJ databases">
        <title>Description of Paenibacillus terrestris sp. nov.</title>
        <authorList>
            <person name="Carlier A."/>
            <person name="Qi S."/>
        </authorList>
    </citation>
    <scope>NUCLEOTIDE SEQUENCE [LARGE SCALE GENOMIC DNA]</scope>
    <source>
        <strain evidence="1 2">LMG 31458</strain>
    </source>
</reference>
<accession>A0ABX1XWY4</accession>
<keyword evidence="2" id="KW-1185">Reference proteome</keyword>
<gene>
    <name evidence="1" type="ORF">GC098_14180</name>
</gene>
<dbReference type="Proteomes" id="UP000616779">
    <property type="component" value="Unassembled WGS sequence"/>
</dbReference>
<organism evidence="1 2">
    <name type="scientific">Paenibacillus phytorum</name>
    <dbReference type="NCBI Taxonomy" id="2654977"/>
    <lineage>
        <taxon>Bacteria</taxon>
        <taxon>Bacillati</taxon>
        <taxon>Bacillota</taxon>
        <taxon>Bacilli</taxon>
        <taxon>Bacillales</taxon>
        <taxon>Paenibacillaceae</taxon>
        <taxon>Paenibacillus</taxon>
    </lineage>
</organism>
<proteinExistence type="predicted"/>
<evidence type="ECO:0000313" key="1">
    <source>
        <dbReference type="EMBL" id="NOU72561.1"/>
    </source>
</evidence>
<dbReference type="PANTHER" id="PTHR38479:SF2">
    <property type="entry name" value="WINGED HELIX DNA-BINDING DOMAIN-CONTAINING PROTEIN"/>
    <property type="match status" value="1"/>
</dbReference>
<protein>
    <submittedName>
        <fullName evidence="1">Winged helix DNA-binding domain-containing protein</fullName>
    </submittedName>
</protein>